<dbReference type="Pfam" id="PF22691">
    <property type="entry name" value="Thiolase_C_1"/>
    <property type="match status" value="1"/>
</dbReference>
<evidence type="ECO:0000313" key="5">
    <source>
        <dbReference type="Proteomes" id="UP000198397"/>
    </source>
</evidence>
<keyword evidence="5" id="KW-1185">Reference proteome</keyword>
<dbReference type="AlphaFoldDB" id="A0A238XA44"/>
<dbReference type="PIRSF" id="PIRSF000429">
    <property type="entry name" value="Ac-CoA_Ac_transf"/>
    <property type="match status" value="1"/>
</dbReference>
<evidence type="ECO:0000256" key="1">
    <source>
        <dbReference type="ARBA" id="ARBA00023229"/>
    </source>
</evidence>
<dbReference type="RefSeq" id="WP_089385394.1">
    <property type="nucleotide sequence ID" value="NZ_FZNQ01000014.1"/>
</dbReference>
<gene>
    <name evidence="4" type="ORF">SAMN06264855_11485</name>
</gene>
<dbReference type="Gene3D" id="3.40.47.10">
    <property type="match status" value="1"/>
</dbReference>
<dbReference type="InterPro" id="IPR020616">
    <property type="entry name" value="Thiolase_N"/>
</dbReference>
<evidence type="ECO:0000313" key="4">
    <source>
        <dbReference type="EMBL" id="SNR55214.1"/>
    </source>
</evidence>
<dbReference type="PANTHER" id="PTHR42870:SF1">
    <property type="entry name" value="NON-SPECIFIC LIPID-TRANSFER PROTEIN-LIKE 2"/>
    <property type="match status" value="1"/>
</dbReference>
<sequence length="386" mass="40732">MERVAIIGASMTRFGQRDAWVRELLAEAGEAALSDAGIDGDDVEHLYVSNMASGEFEGQTGVPNALAHDLDALPAYTARIDQTSSSGGAGVYAAWQSVAAGASELTMLVGGEKMTHRTTAEATDVIASLTHPVEYKHGVTLPSFAGLTARLYLDTYDAPRESLGKVAVKNHRNGVDNPHAQFRKEVDLDTVLDSPMVADPLRLYDFCPITDGSAALVFCPESVAAEYVPEGEYAVISGIGGATDTHVVHERADPTTMGGVVDSSTIAYEMAGIGPDDVDVAELHDMFTILEFLQSEDLGFFEKGKGWKAVEEGVTDRDGELPINTSGGLKSKGHPLGASGVAQVYEIYQQLTGNAGPRQVEADIGLACNVGGFGNCVTTTIMEASQ</sequence>
<feature type="domain" description="Thiolase N-terminal" evidence="2">
    <location>
        <begin position="4"/>
        <end position="222"/>
    </location>
</feature>
<dbReference type="Proteomes" id="UP000198397">
    <property type="component" value="Unassembled WGS sequence"/>
</dbReference>
<feature type="domain" description="Thiolase C-terminal" evidence="3">
    <location>
        <begin position="240"/>
        <end position="383"/>
    </location>
</feature>
<dbReference type="CDD" id="cd00829">
    <property type="entry name" value="SCP-x_thiolase"/>
    <property type="match status" value="1"/>
</dbReference>
<dbReference type="InterPro" id="IPR055140">
    <property type="entry name" value="Thiolase_C_2"/>
</dbReference>
<dbReference type="EMBL" id="FZNQ01000014">
    <property type="protein sequence ID" value="SNR55214.1"/>
    <property type="molecule type" value="Genomic_DNA"/>
</dbReference>
<proteinExistence type="predicted"/>
<name>A0A238XA44_HALVU</name>
<accession>A0A238XA44</accession>
<organism evidence="4 5">
    <name type="scientific">Halorubrum vacuolatum</name>
    <name type="common">Natronobacterium vacuolatum</name>
    <dbReference type="NCBI Taxonomy" id="63740"/>
    <lineage>
        <taxon>Archaea</taxon>
        <taxon>Methanobacteriati</taxon>
        <taxon>Methanobacteriota</taxon>
        <taxon>Stenosarchaea group</taxon>
        <taxon>Halobacteria</taxon>
        <taxon>Halobacteriales</taxon>
        <taxon>Haloferacaceae</taxon>
        <taxon>Halorubrum</taxon>
    </lineage>
</organism>
<reference evidence="4 5" key="1">
    <citation type="submission" date="2017-06" db="EMBL/GenBank/DDBJ databases">
        <authorList>
            <person name="Kim H.J."/>
            <person name="Triplett B.A."/>
        </authorList>
    </citation>
    <scope>NUCLEOTIDE SEQUENCE [LARGE SCALE GENOMIC DNA]</scope>
    <source>
        <strain evidence="4 5">DSM 8800</strain>
    </source>
</reference>
<evidence type="ECO:0000259" key="3">
    <source>
        <dbReference type="Pfam" id="PF22691"/>
    </source>
</evidence>
<keyword evidence="1" id="KW-0414">Isoprene biosynthesis</keyword>
<dbReference type="InterPro" id="IPR016039">
    <property type="entry name" value="Thiolase-like"/>
</dbReference>
<protein>
    <submittedName>
        <fullName evidence="4">Acetyl-CoA C-acetyltransferase</fullName>
    </submittedName>
</protein>
<dbReference type="GO" id="GO:0016747">
    <property type="term" value="F:acyltransferase activity, transferring groups other than amino-acyl groups"/>
    <property type="evidence" value="ECO:0007669"/>
    <property type="project" value="InterPro"/>
</dbReference>
<dbReference type="PANTHER" id="PTHR42870">
    <property type="entry name" value="ACETYL-COA C-ACETYLTRANSFERASE"/>
    <property type="match status" value="1"/>
</dbReference>
<dbReference type="GO" id="GO:0008299">
    <property type="term" value="P:isoprenoid biosynthetic process"/>
    <property type="evidence" value="ECO:0007669"/>
    <property type="project" value="UniProtKB-KW"/>
</dbReference>
<dbReference type="OrthoDB" id="167534at2157"/>
<dbReference type="SUPFAM" id="SSF53901">
    <property type="entry name" value="Thiolase-like"/>
    <property type="match status" value="2"/>
</dbReference>
<keyword evidence="4" id="KW-0808">Transferase</keyword>
<dbReference type="Pfam" id="PF00108">
    <property type="entry name" value="Thiolase_N"/>
    <property type="match status" value="1"/>
</dbReference>
<evidence type="ECO:0000259" key="2">
    <source>
        <dbReference type="Pfam" id="PF00108"/>
    </source>
</evidence>
<dbReference type="InterPro" id="IPR002155">
    <property type="entry name" value="Thiolase"/>
</dbReference>